<dbReference type="Proteomes" id="UP000326565">
    <property type="component" value="Unassembled WGS sequence"/>
</dbReference>
<dbReference type="GO" id="GO:0008270">
    <property type="term" value="F:zinc ion binding"/>
    <property type="evidence" value="ECO:0007669"/>
    <property type="project" value="InterPro"/>
</dbReference>
<keyword evidence="2" id="KW-0804">Transcription</keyword>
<evidence type="ECO:0000313" key="6">
    <source>
        <dbReference type="Proteomes" id="UP000326565"/>
    </source>
</evidence>
<accession>A0A5N5WHN2</accession>
<reference evidence="5 6" key="1">
    <citation type="submission" date="2019-04" db="EMBL/GenBank/DDBJ databases">
        <title>Friends and foes A comparative genomics study of 23 Aspergillus species from section Flavi.</title>
        <authorList>
            <consortium name="DOE Joint Genome Institute"/>
            <person name="Kjaerbolling I."/>
            <person name="Vesth T."/>
            <person name="Frisvad J.C."/>
            <person name="Nybo J.L."/>
            <person name="Theobald S."/>
            <person name="Kildgaard S."/>
            <person name="Isbrandt T."/>
            <person name="Kuo A."/>
            <person name="Sato A."/>
            <person name="Lyhne E.K."/>
            <person name="Kogle M.E."/>
            <person name="Wiebenga A."/>
            <person name="Kun R.S."/>
            <person name="Lubbers R.J."/>
            <person name="Makela M.R."/>
            <person name="Barry K."/>
            <person name="Chovatia M."/>
            <person name="Clum A."/>
            <person name="Daum C."/>
            <person name="Haridas S."/>
            <person name="He G."/>
            <person name="LaButti K."/>
            <person name="Lipzen A."/>
            <person name="Mondo S."/>
            <person name="Riley R."/>
            <person name="Salamov A."/>
            <person name="Simmons B.A."/>
            <person name="Magnuson J.K."/>
            <person name="Henrissat B."/>
            <person name="Mortensen U.H."/>
            <person name="Larsen T.O."/>
            <person name="Devries R.P."/>
            <person name="Grigoriev I.V."/>
            <person name="Machida M."/>
            <person name="Baker S.E."/>
            <person name="Andersen M.R."/>
        </authorList>
    </citation>
    <scope>NUCLEOTIDE SEQUENCE [LARGE SCALE GENOMIC DNA]</scope>
    <source>
        <strain evidence="5 6">CBS 151.66</strain>
    </source>
</reference>
<dbReference type="AlphaFoldDB" id="A0A5N5WHN2"/>
<evidence type="ECO:0000259" key="4">
    <source>
        <dbReference type="SMART" id="SM00906"/>
    </source>
</evidence>
<dbReference type="GO" id="GO:0003700">
    <property type="term" value="F:DNA-binding transcription factor activity"/>
    <property type="evidence" value="ECO:0007669"/>
    <property type="project" value="InterPro"/>
</dbReference>
<dbReference type="InterPro" id="IPR007219">
    <property type="entry name" value="XnlR_reg_dom"/>
</dbReference>
<keyword evidence="1" id="KW-0805">Transcription regulation</keyword>
<keyword evidence="6" id="KW-1185">Reference proteome</keyword>
<dbReference type="GO" id="GO:0003677">
    <property type="term" value="F:DNA binding"/>
    <property type="evidence" value="ECO:0007669"/>
    <property type="project" value="InterPro"/>
</dbReference>
<dbReference type="CDD" id="cd12148">
    <property type="entry name" value="fungal_TF_MHR"/>
    <property type="match status" value="1"/>
</dbReference>
<proteinExistence type="predicted"/>
<organism evidence="5 6">
    <name type="scientific">Aspergillus leporis</name>
    <dbReference type="NCBI Taxonomy" id="41062"/>
    <lineage>
        <taxon>Eukaryota</taxon>
        <taxon>Fungi</taxon>
        <taxon>Dikarya</taxon>
        <taxon>Ascomycota</taxon>
        <taxon>Pezizomycotina</taxon>
        <taxon>Eurotiomycetes</taxon>
        <taxon>Eurotiomycetidae</taxon>
        <taxon>Eurotiales</taxon>
        <taxon>Aspergillaceae</taxon>
        <taxon>Aspergillus</taxon>
        <taxon>Aspergillus subgen. Circumdati</taxon>
    </lineage>
</organism>
<sequence length="528" mass="59597">MTLTCLRMAREHLRVQRFWLVELTSLAQFNDYFLRVYSPGPAANADMIIVNGGLYWLYCECANLFEDPQMTENYMSQAMQCRDNLETVLSNLPYHMPVTLDAVLALNIATTYCLQMSKPSVAWSFITTASHLCQTLGLHSAHSLNIDNPETKTQKLRIFWLVYITEKALSLSLGRSSTFRDEDITAPRLTIDQSMESLFVPRWIDIAILQGKTYDHIYSPSALLQPTDTRISRARALVAELKKIMDCEDELDKKHNDERRHAIGDALHEFIQRADRVYNLSLLALIYRAIPPKKPSGTVFCDECIETAREALREHEKCISLILNSDSNKRYLEMYIQWTLLQSPFFPFIVLFCYIVETSEPDDLQCLGAFVEVLQSTSSSICYRACRKQVLLFKALYDVARKYVEVKASAPGTRITVAGSMGMHTANINPAEPAILLHPSLLNPGPAPSNTAGGYNISTAELSNPWAAASGQQLFTQMSAYGPSVYASAPTQADLNNDMGMDLMGMELGDWFYENHQMLRLLDDGNLW</sequence>
<dbReference type="PANTHER" id="PTHR46910:SF5">
    <property type="entry name" value="ZN(II)2CYS6 TRANSCRIPTION FACTOR (EUROFUNG)"/>
    <property type="match status" value="1"/>
</dbReference>
<dbReference type="EMBL" id="ML732426">
    <property type="protein sequence ID" value="KAB8067981.1"/>
    <property type="molecule type" value="Genomic_DNA"/>
</dbReference>
<name>A0A5N5WHN2_9EURO</name>
<dbReference type="Pfam" id="PF04082">
    <property type="entry name" value="Fungal_trans"/>
    <property type="match status" value="1"/>
</dbReference>
<dbReference type="GO" id="GO:0006351">
    <property type="term" value="P:DNA-templated transcription"/>
    <property type="evidence" value="ECO:0007669"/>
    <property type="project" value="InterPro"/>
</dbReference>
<dbReference type="OrthoDB" id="103819at2759"/>
<evidence type="ECO:0000256" key="3">
    <source>
        <dbReference type="ARBA" id="ARBA00023242"/>
    </source>
</evidence>
<evidence type="ECO:0000313" key="5">
    <source>
        <dbReference type="EMBL" id="KAB8067981.1"/>
    </source>
</evidence>
<evidence type="ECO:0000256" key="2">
    <source>
        <dbReference type="ARBA" id="ARBA00023163"/>
    </source>
</evidence>
<dbReference type="InterPro" id="IPR050987">
    <property type="entry name" value="AtrR-like"/>
</dbReference>
<dbReference type="PANTHER" id="PTHR46910">
    <property type="entry name" value="TRANSCRIPTION FACTOR PDR1"/>
    <property type="match status" value="1"/>
</dbReference>
<keyword evidence="3" id="KW-0539">Nucleus</keyword>
<evidence type="ECO:0000256" key="1">
    <source>
        <dbReference type="ARBA" id="ARBA00023015"/>
    </source>
</evidence>
<gene>
    <name evidence="5" type="ORF">BDV29DRAFT_196031</name>
</gene>
<protein>
    <recommendedName>
        <fullName evidence="4">Xylanolytic transcriptional activator regulatory domain-containing protein</fullName>
    </recommendedName>
</protein>
<feature type="domain" description="Xylanolytic transcriptional activator regulatory" evidence="4">
    <location>
        <begin position="122"/>
        <end position="195"/>
    </location>
</feature>
<dbReference type="SMART" id="SM00906">
    <property type="entry name" value="Fungal_trans"/>
    <property type="match status" value="1"/>
</dbReference>